<dbReference type="KEGG" id="gat:120826348"/>
<dbReference type="InterPro" id="IPR003599">
    <property type="entry name" value="Ig_sub"/>
</dbReference>
<keyword evidence="5" id="KW-1133">Transmembrane helix</keyword>
<dbReference type="Gene3D" id="2.60.40.10">
    <property type="entry name" value="Immunoglobulins"/>
    <property type="match status" value="5"/>
</dbReference>
<feature type="domain" description="Ig-like" evidence="6">
    <location>
        <begin position="276"/>
        <end position="356"/>
    </location>
</feature>
<evidence type="ECO:0000256" key="4">
    <source>
        <dbReference type="ARBA" id="ARBA00023319"/>
    </source>
</evidence>
<dbReference type="SMART" id="SM00408">
    <property type="entry name" value="IGc2"/>
    <property type="match status" value="4"/>
</dbReference>
<organism evidence="7 8">
    <name type="scientific">Gasterosteus aculeatus aculeatus</name>
    <name type="common">three-spined stickleback</name>
    <dbReference type="NCBI Taxonomy" id="481459"/>
    <lineage>
        <taxon>Eukaryota</taxon>
        <taxon>Metazoa</taxon>
        <taxon>Chordata</taxon>
        <taxon>Craniata</taxon>
        <taxon>Vertebrata</taxon>
        <taxon>Euteleostomi</taxon>
        <taxon>Actinopterygii</taxon>
        <taxon>Neopterygii</taxon>
        <taxon>Teleostei</taxon>
        <taxon>Neoteleostei</taxon>
        <taxon>Acanthomorphata</taxon>
        <taxon>Eupercaria</taxon>
        <taxon>Perciformes</taxon>
        <taxon>Cottioidei</taxon>
        <taxon>Gasterosteales</taxon>
        <taxon>Gasterosteidae</taxon>
        <taxon>Gasterosteus</taxon>
    </lineage>
</organism>
<evidence type="ECO:0000313" key="7">
    <source>
        <dbReference type="Ensembl" id="ENSGACP00000061321.1"/>
    </source>
</evidence>
<dbReference type="Pfam" id="PF13927">
    <property type="entry name" value="Ig_3"/>
    <property type="match status" value="1"/>
</dbReference>
<dbReference type="InterPro" id="IPR013783">
    <property type="entry name" value="Ig-like_fold"/>
</dbReference>
<dbReference type="RefSeq" id="XP_040044465.1">
    <property type="nucleotide sequence ID" value="XM_040188531.1"/>
</dbReference>
<evidence type="ECO:0000256" key="5">
    <source>
        <dbReference type="SAM" id="Phobius"/>
    </source>
</evidence>
<reference evidence="7" key="3">
    <citation type="submission" date="2025-09" db="UniProtKB">
        <authorList>
            <consortium name="Ensembl"/>
        </authorList>
    </citation>
    <scope>IDENTIFICATION</scope>
</reference>
<dbReference type="InterPro" id="IPR007110">
    <property type="entry name" value="Ig-like_dom"/>
</dbReference>
<evidence type="ECO:0000256" key="3">
    <source>
        <dbReference type="ARBA" id="ARBA00023180"/>
    </source>
</evidence>
<feature type="domain" description="Ig-like" evidence="6">
    <location>
        <begin position="461"/>
        <end position="541"/>
    </location>
</feature>
<dbReference type="Pfam" id="PF07679">
    <property type="entry name" value="I-set"/>
    <property type="match status" value="1"/>
</dbReference>
<dbReference type="PANTHER" id="PTHR44337:SF17">
    <property type="entry name" value="CARCINOEMBRYONIC ANTIGEN-RELATED CELL ADHESION MOLECULE 5 ISOFORM X1"/>
    <property type="match status" value="1"/>
</dbReference>
<dbReference type="GeneID" id="120826348"/>
<protein>
    <recommendedName>
        <fullName evidence="6">Ig-like domain-containing protein</fullName>
    </recommendedName>
</protein>
<dbReference type="SMART" id="SM00409">
    <property type="entry name" value="IG"/>
    <property type="match status" value="5"/>
</dbReference>
<dbReference type="CDD" id="cd00096">
    <property type="entry name" value="Ig"/>
    <property type="match status" value="1"/>
</dbReference>
<evidence type="ECO:0000256" key="1">
    <source>
        <dbReference type="ARBA" id="ARBA00022729"/>
    </source>
</evidence>
<dbReference type="Proteomes" id="UP000007635">
    <property type="component" value="Chromosome X"/>
</dbReference>
<dbReference type="InterPro" id="IPR052598">
    <property type="entry name" value="IgSF_CEA-related"/>
</dbReference>
<feature type="domain" description="Ig-like" evidence="6">
    <location>
        <begin position="369"/>
        <end position="458"/>
    </location>
</feature>
<proteinExistence type="predicted"/>
<feature type="domain" description="Ig-like" evidence="6">
    <location>
        <begin position="179"/>
        <end position="271"/>
    </location>
</feature>
<evidence type="ECO:0000259" key="6">
    <source>
        <dbReference type="PROSITE" id="PS50835"/>
    </source>
</evidence>
<keyword evidence="5" id="KW-0812">Transmembrane</keyword>
<keyword evidence="4" id="KW-0393">Immunoglobulin domain</keyword>
<dbReference type="PANTHER" id="PTHR44337">
    <property type="entry name" value="CARCINOEMBRYONIC ANTIGEN-RELATED CELL ADHESION MOLECULE 8"/>
    <property type="match status" value="1"/>
</dbReference>
<feature type="transmembrane region" description="Helical" evidence="5">
    <location>
        <begin position="556"/>
        <end position="578"/>
    </location>
</feature>
<keyword evidence="3" id="KW-0325">Glycoprotein</keyword>
<reference evidence="7 8" key="1">
    <citation type="journal article" date="2021" name="G3 (Bethesda)">
        <title>Improved contiguity of the threespine stickleback genome using long-read sequencing.</title>
        <authorList>
            <person name="Nath S."/>
            <person name="Shaw D.E."/>
            <person name="White M.A."/>
        </authorList>
    </citation>
    <scope>NUCLEOTIDE SEQUENCE [LARGE SCALE GENOMIC DNA]</scope>
    <source>
        <strain evidence="7 8">Lake Benthic</strain>
    </source>
</reference>
<keyword evidence="1" id="KW-0732">Signal</keyword>
<keyword evidence="2" id="KW-1015">Disulfide bond</keyword>
<dbReference type="GeneTree" id="ENSGT01100000263479"/>
<dbReference type="PROSITE" id="PS50835">
    <property type="entry name" value="IG_LIKE"/>
    <property type="match status" value="4"/>
</dbReference>
<evidence type="ECO:0000313" key="8">
    <source>
        <dbReference type="Proteomes" id="UP000007635"/>
    </source>
</evidence>
<dbReference type="Ensembl" id="ENSGACT00000064122.1">
    <property type="protein sequence ID" value="ENSGACP00000061321.1"/>
    <property type="gene ID" value="ENSGACG00000028440.1"/>
</dbReference>
<dbReference type="InterPro" id="IPR003598">
    <property type="entry name" value="Ig_sub2"/>
</dbReference>
<keyword evidence="5" id="KW-0472">Membrane</keyword>
<name>A0AAQ4RGP6_GASAC</name>
<dbReference type="InterPro" id="IPR013098">
    <property type="entry name" value="Ig_I-set"/>
</dbReference>
<dbReference type="SUPFAM" id="SSF48726">
    <property type="entry name" value="Immunoglobulin"/>
    <property type="match status" value="4"/>
</dbReference>
<dbReference type="RefSeq" id="XP_040044466.1">
    <property type="nucleotide sequence ID" value="XM_040188532.1"/>
</dbReference>
<dbReference type="AlphaFoldDB" id="A0AAQ4RGP6"/>
<dbReference type="InterPro" id="IPR036179">
    <property type="entry name" value="Ig-like_dom_sf"/>
</dbReference>
<keyword evidence="8" id="KW-1185">Reference proteome</keyword>
<evidence type="ECO:0000256" key="2">
    <source>
        <dbReference type="ARBA" id="ARBA00023157"/>
    </source>
</evidence>
<accession>A0AAQ4RGP6</accession>
<dbReference type="Pfam" id="PF13895">
    <property type="entry name" value="Ig_2"/>
    <property type="match status" value="1"/>
</dbReference>
<reference evidence="7" key="2">
    <citation type="submission" date="2025-08" db="UniProtKB">
        <authorList>
            <consortium name="Ensembl"/>
        </authorList>
    </citation>
    <scope>IDENTIFICATION</scope>
</reference>
<sequence>MMKRKLSPHSFIRDKLNRWRQKVMERTVEDQNQTATPVQIPMRRLKTLLNPTLRTVMTGKRLWPMRHGCCAQSAVLPPGPIDAILGGNVTLKTIGGKLDFNFLIWNFNDGSKSINIVTASASGVKVGTAFTGRASLNVTNGYLTIGPLKSEDSGDYAITINPSAGDTVTGEVQLRVLKPVSDVSIKSSLSEAIELNSTVVLTCSAKGSFLQFSWLRGDVPIVDDGKRFTVKNGELSSNLTLNDVLRTDQGPIYCTASNQLQLARSAPFNLTVYYGPEAVAISPLAPLYISSKANFSLSCSAVSSPSADFLWYRDQQEIGSGGPILTLGVINSLGFGNKTGNYMCKAQNKKTQRTVSSAAVAIAVIEPIPSAEVSGPAAILIAGNSTANISCRATAGSAASTTWLKDKQPLAASGRLLFSANMSWLRIDPLQKEDNGEYTCRLENAVSSAEASYKMVVNYGPEQATVTGQKAVEVNDKVTLDCSAPSVPPAIFSWKFNNTLTDVKTARYLIDMALYKNTGTYTCEAYNAVTGKTTAQSHFLSVKEEGALDKGLSDGAIAGIVIAVLVALGAAIGLIMYCRQKVPVESPY</sequence>